<organism evidence="3 4">
    <name type="scientific">Tetrahymena thermophila (strain SB210)</name>
    <dbReference type="NCBI Taxonomy" id="312017"/>
    <lineage>
        <taxon>Eukaryota</taxon>
        <taxon>Sar</taxon>
        <taxon>Alveolata</taxon>
        <taxon>Ciliophora</taxon>
        <taxon>Intramacronucleata</taxon>
        <taxon>Oligohymenophorea</taxon>
        <taxon>Hymenostomatida</taxon>
        <taxon>Tetrahymenina</taxon>
        <taxon>Tetrahymenidae</taxon>
        <taxon>Tetrahymena</taxon>
    </lineage>
</organism>
<evidence type="ECO:0000256" key="1">
    <source>
        <dbReference type="SAM" id="MobiDB-lite"/>
    </source>
</evidence>
<dbReference type="RefSeq" id="XP_001007132.2">
    <property type="nucleotide sequence ID" value="XM_001007132.2"/>
</dbReference>
<evidence type="ECO:0008006" key="5">
    <source>
        <dbReference type="Google" id="ProtNLM"/>
    </source>
</evidence>
<proteinExistence type="predicted"/>
<gene>
    <name evidence="3" type="ORF">TTHERM_00209410</name>
</gene>
<feature type="compositionally biased region" description="Low complexity" evidence="1">
    <location>
        <begin position="1488"/>
        <end position="1497"/>
    </location>
</feature>
<feature type="chain" id="PRO_5004201140" description="REJ domain protein" evidence="2">
    <location>
        <begin position="20"/>
        <end position="1543"/>
    </location>
</feature>
<dbReference type="EMBL" id="GG662857">
    <property type="protein sequence ID" value="EAR86887.2"/>
    <property type="molecule type" value="Genomic_DNA"/>
</dbReference>
<sequence length="1543" mass="176140">MNLISITLLASQIVLCCLSQFISEANQFQQLAQNRIIQQQQNCLDYDPLYPNVCRRCKDLLSLPDCSSCPKGYSYTGGVCIRCQPGTLDCNNLKSPYFCYSGFKVISSKFCICFPPLFGVSNWCTSSSANLYYYSYYQLGGFIVSKFSVSILTTNNQNDQTMYQFNTNNCGVLSNIASYTTIQNTMTCRVDPDQNNLFVINIQSSIVSDNMHQIIPEFSVNNLYINLNSTIQLANNITLQYTSSTQNIYFYLNQLPAPQCSFRMNQYRFQPGSVTIPMTDLIVNGFSGTTATFQLLSTTSQDATEQQSILSGLQMYPNDMTFTLNSNTFSEQNLQQTYVFTFVCNLPFGIQSTNTVTIIKVQQYDVSVSMAAPVGNYLSAYYLPTYIYTKQVLQSNYFIINQQDQFYLNAQIQDQAGQTIYTNPQITVSGTNIFPLLITPTPFLTQKTYQLAITLTYVQNSQLSFQTIIQNIVVKYNPALYAYIQGDKLLNLNPSQSLTFKSNILPSSSSQTFQNWNIFSTSSQKFIYNSDQTNSLTLPFTQNFFNVSETYIMEFDLQSNSDSSFHYYAVRLISMLDSNMQVIYLQDYDLYGLNNQDLFSFTEIYPAQNQFNRITNSHYFTITYWYKDSIGNTHMVQKNSTVQSYPQFYFTWAQYMPNNPSFVQLNFFVDDSNKNQIGLSKKYVFKTLPVPINCLNLESSAVGGEIAFSSQITFTINGCQSQYQDGVLYYQFYYYLSDKEQKQESEQTQIPKSFSRRYLSNFQTQNTITTILPPGNLYIQMYVDVMDSHKGIFTSVVRLKLANPGFTQDQYEAFILQQQTLIDNYNATQQYQAELINIGITIEAFINYEGLNPTQTPSQLIIAAKQDIKNQTLALPLELPSNIQNFNLQEFIFRCLSKLYQTLHAPDSDNLVNRVNDVYTTSRSKREKVQLLGDFQQSAKFTFIQQMFASLSILNTTLTAIYNQPPQNNITYFGDLQVNSLATAQLLISQSLNVNQQIVVWNSSYVNLTMQRVDSQYLIQNYLVNQGVTPTTTFDPNAIYDVLLQFWKSNVYALEPSYTAINQPYLSNATAAQKLELQRVFPAIEPQYYSNMNEAVQNRRRMLIVLKQANLVLPQNTGLQYNFDSVQGTGQVKCLQRISDKWSNSTCSTTKQNNTDGTFAIQCQCTSPSYTTLITDAEQLFTQNKNLQEALSTKGIISIVEKKNWYEYAAVYVIMTTNIVMAVSIFAAVKIDKISLQIGGDVLAMNFVQSVANRVQPISIEEKQKKGRSSIKDDDLRKCVINQQVLGNIQKNLQMNSDQKQEDDFDVIQLQDQIEKKPNAKQDNRINFSEQQKDQVESVLHMSEYCQKSVGTPQLDNIKQFNIENNMLALDLNKVDHEKNVSSQATHPKVDYMFQDNFSVNSILNMNSNKNSKRSKNNIINRKSKLAQFHQPYNQKLNFNSVENTPTLKGVPHNVDTQIAQSQETQLNNKHGEIIDSSPQMLISQANNNEANKESASTISHFDETSNQQRQKERSTNYMNSVSVYKGIAQYNVDHGNKYYVWI</sequence>
<evidence type="ECO:0000313" key="3">
    <source>
        <dbReference type="EMBL" id="EAR86887.2"/>
    </source>
</evidence>
<accession>Q22N98</accession>
<keyword evidence="4" id="KW-1185">Reference proteome</keyword>
<dbReference type="InParanoid" id="Q22N98"/>
<keyword evidence="2" id="KW-0732">Signal</keyword>
<dbReference type="Proteomes" id="UP000009168">
    <property type="component" value="Unassembled WGS sequence"/>
</dbReference>
<evidence type="ECO:0000313" key="4">
    <source>
        <dbReference type="Proteomes" id="UP000009168"/>
    </source>
</evidence>
<evidence type="ECO:0000256" key="2">
    <source>
        <dbReference type="SAM" id="SignalP"/>
    </source>
</evidence>
<dbReference type="HOGENOM" id="CLU_233229_0_0_1"/>
<dbReference type="KEGG" id="tet:TTHERM_00209410"/>
<feature type="region of interest" description="Disordered" evidence="1">
    <location>
        <begin position="1488"/>
        <end position="1515"/>
    </location>
</feature>
<feature type="signal peptide" evidence="2">
    <location>
        <begin position="1"/>
        <end position="19"/>
    </location>
</feature>
<reference evidence="4" key="1">
    <citation type="journal article" date="2006" name="PLoS Biol.">
        <title>Macronuclear genome sequence of the ciliate Tetrahymena thermophila, a model eukaryote.</title>
        <authorList>
            <person name="Eisen J.A."/>
            <person name="Coyne R.S."/>
            <person name="Wu M."/>
            <person name="Wu D."/>
            <person name="Thiagarajan M."/>
            <person name="Wortman J.R."/>
            <person name="Badger J.H."/>
            <person name="Ren Q."/>
            <person name="Amedeo P."/>
            <person name="Jones K.M."/>
            <person name="Tallon L.J."/>
            <person name="Delcher A.L."/>
            <person name="Salzberg S.L."/>
            <person name="Silva J.C."/>
            <person name="Haas B.J."/>
            <person name="Majoros W.H."/>
            <person name="Farzad M."/>
            <person name="Carlton J.M."/>
            <person name="Smith R.K. Jr."/>
            <person name="Garg J."/>
            <person name="Pearlman R.E."/>
            <person name="Karrer K.M."/>
            <person name="Sun L."/>
            <person name="Manning G."/>
            <person name="Elde N.C."/>
            <person name="Turkewitz A.P."/>
            <person name="Asai D.J."/>
            <person name="Wilkes D.E."/>
            <person name="Wang Y."/>
            <person name="Cai H."/>
            <person name="Collins K."/>
            <person name="Stewart B.A."/>
            <person name="Lee S.R."/>
            <person name="Wilamowska K."/>
            <person name="Weinberg Z."/>
            <person name="Ruzzo W.L."/>
            <person name="Wloga D."/>
            <person name="Gaertig J."/>
            <person name="Frankel J."/>
            <person name="Tsao C.-C."/>
            <person name="Gorovsky M.A."/>
            <person name="Keeling P.J."/>
            <person name="Waller R.F."/>
            <person name="Patron N.J."/>
            <person name="Cherry J.M."/>
            <person name="Stover N.A."/>
            <person name="Krieger C.J."/>
            <person name="del Toro C."/>
            <person name="Ryder H.F."/>
            <person name="Williamson S.C."/>
            <person name="Barbeau R.A."/>
            <person name="Hamilton E.P."/>
            <person name="Orias E."/>
        </authorList>
    </citation>
    <scope>NUCLEOTIDE SEQUENCE [LARGE SCALE GENOMIC DNA]</scope>
    <source>
        <strain evidence="4">SB210</strain>
    </source>
</reference>
<name>Q22N98_TETTS</name>
<dbReference type="GeneID" id="7844162"/>
<protein>
    <recommendedName>
        <fullName evidence="5">REJ domain protein</fullName>
    </recommendedName>
</protein>